<dbReference type="InterPro" id="IPR056884">
    <property type="entry name" value="NPHP3-like_N"/>
</dbReference>
<dbReference type="RefSeq" id="XP_056023429.1">
    <property type="nucleotide sequence ID" value="XM_056178555.1"/>
</dbReference>
<dbReference type="InterPro" id="IPR002110">
    <property type="entry name" value="Ankyrin_rpt"/>
</dbReference>
<sequence>MGRQDWKRMFKGLQDKLGSSRLKDQDGVSDSHSVEPQKNHTSSRPDTSTTKDNGSCKDPVQSDQASQTQKNIVPAYQLLRSSQSLSNPRIDNAPIQDLWNIAYERLRVDNSELIKKYEIKLRGNMIAGLGSTLGSNANMRDRMQMILEYKMKEVNSNVWKLKFRSSDVDVRDLVQPILGIVSLVNEYITDAVSVSSYASFAWVGISLLLPLFMNPSTQIASLAKGLEFVSTLIAQSRMREELYVRRYELKPSEGQSFQQSHREYKTGLEQLYRQILKFQVTTYCYFTNNSASRFCLDIIKRNDWDNLVNGILEQDMLFGKLATTWRDIQYDDECLAAENRHQNAMSLWFTIGENVSSLERAVKDAHEQKDRIELLRWLCNIDHSELYNSARGKHKGGTGEWLLDGSEAFKAWEESMVSKSFLWLHGKAGSGKSILSSSVIKRLQDRHQGNSMSVLAYFYFSFSDVQKQRVDGMLSSLIRQISAHRPYIPQSVQSLGEYKNNGGRPDTETLIEALIASMQGFSAVYIIIDALDECPRLNDERKRLLNSLCDILNAAPHSLHMLCTSRKENDIDKAIRPLLCDPWGAEIDLSVQRKVLDDDIGKYIDSILADAEYDTWPADIKEESRNALIDKADGMFQYVRCQFENLQNLSSKDAVRRALGDLPSGLDSTYDRMLLSIDANFQPQAIASLKWLAFSWKPLNLAHFSIKEYLTSERILQSRSSVFAFTEADAHVHIGRFCLAYHLHISSTIEISNENEQYLHKDDLAEYARIGWAQHIEFIPRASWPPEISRNAVVSLSVCSKSLFRMIYPFTIIRNLIRQPYLYTAMHGFCQLTEMLISSSVYLTQVDLDEGLRWATRYRRKALVKLFLDKGAQIHDCLEIAARVGNAAIVGLLLDYGAEITALAGKLECALRSALWGGHLDALKLLVNRGVDVNSPFDKTEYMPHPGYTPYPVDLWRKRLELRIVDCLRFLFDSGAGVNMKDSTSLAAALYVAIHIGARRAFQLLLERGAHVNELAGEKGYPLQAATDSSHDAVFIKDLLDRGADPNAQGGIYNTALQSMCARIYDPNSGEMIQIIELLVNGGADVSIQGGKYGTAMQAACYNCNIPIAVVKYLLEKGADVNVQGGHYGNALQTACQRSPLYGVKQFEVRERALEVVQLLLDRGAHTDAQGGYYGTALQAACASENEDIARLLIDRGVNVNARGGRYGTALQAACAAGNLDIVHILLKGGARVNIEAGYHGTALEAACARGHTEVARVLLEHGADVHLGNNGAWHAAALSKDDDLVGLMLDHGAGGNDFRGSHDSPLHALLQCGRKINVRVQLLLEHGADPNLVVGEYGNALQVACTVKVWDFDRLGVESDIYYGAAGPKLLLELCPNINVNVPGGLFGSALQAAAYSGQTPTISLLLKRGAHVNTRGGKYGSALNAAVIAGNWDIVEVLLDAGATPDCHISSQPDEEWLQRVLEDDGQGGVERYRKFWEVERAEREVSAN</sequence>
<dbReference type="SMART" id="SM00248">
    <property type="entry name" value="ANK"/>
    <property type="match status" value="14"/>
</dbReference>
<dbReference type="PROSITE" id="PS50837">
    <property type="entry name" value="NACHT"/>
    <property type="match status" value="1"/>
</dbReference>
<feature type="repeat" description="ANK" evidence="3">
    <location>
        <begin position="1173"/>
        <end position="1205"/>
    </location>
</feature>
<dbReference type="SUPFAM" id="SSF52540">
    <property type="entry name" value="P-loop containing nucleoside triphosphate hydrolases"/>
    <property type="match status" value="1"/>
</dbReference>
<dbReference type="PANTHER" id="PTHR24198:SF165">
    <property type="entry name" value="ANKYRIN REPEAT-CONTAINING PROTEIN-RELATED"/>
    <property type="match status" value="1"/>
</dbReference>
<evidence type="ECO:0000313" key="6">
    <source>
        <dbReference type="EMBL" id="KAJ4854371.1"/>
    </source>
</evidence>
<name>A0A9W9B6S8_9HYPO</name>
<dbReference type="Pfam" id="PF00023">
    <property type="entry name" value="Ank"/>
    <property type="match status" value="2"/>
</dbReference>
<dbReference type="Pfam" id="PF24883">
    <property type="entry name" value="NPHP3_N"/>
    <property type="match status" value="1"/>
</dbReference>
<evidence type="ECO:0000313" key="7">
    <source>
        <dbReference type="Proteomes" id="UP001140511"/>
    </source>
</evidence>
<evidence type="ECO:0000256" key="3">
    <source>
        <dbReference type="PROSITE-ProRule" id="PRU00023"/>
    </source>
</evidence>
<feature type="region of interest" description="Disordered" evidence="4">
    <location>
        <begin position="1"/>
        <end position="69"/>
    </location>
</feature>
<dbReference type="Proteomes" id="UP001140511">
    <property type="component" value="Unassembled WGS sequence"/>
</dbReference>
<reference evidence="6" key="1">
    <citation type="submission" date="2022-09" db="EMBL/GenBank/DDBJ databases">
        <title>Chromosome-level assembly of Trichoderma breve T069, a fungus used in development of biopesticide product.</title>
        <authorList>
            <person name="Lin R."/>
            <person name="Liu T."/>
        </authorList>
    </citation>
    <scope>NUCLEOTIDE SEQUENCE</scope>
    <source>
        <strain evidence="6">T069</strain>
    </source>
</reference>
<dbReference type="Gene3D" id="1.25.40.20">
    <property type="entry name" value="Ankyrin repeat-containing domain"/>
    <property type="match status" value="3"/>
</dbReference>
<evidence type="ECO:0000259" key="5">
    <source>
        <dbReference type="PROSITE" id="PS50837"/>
    </source>
</evidence>
<feature type="repeat" description="ANK" evidence="3">
    <location>
        <begin position="1092"/>
        <end position="1126"/>
    </location>
</feature>
<accession>A0A9W9B6S8</accession>
<dbReference type="InterPro" id="IPR036770">
    <property type="entry name" value="Ankyrin_rpt-contain_sf"/>
</dbReference>
<dbReference type="EMBL" id="JAOPEN010000008">
    <property type="protein sequence ID" value="KAJ4854371.1"/>
    <property type="molecule type" value="Genomic_DNA"/>
</dbReference>
<organism evidence="6 7">
    <name type="scientific">Trichoderma breve</name>
    <dbReference type="NCBI Taxonomy" id="2034170"/>
    <lineage>
        <taxon>Eukaryota</taxon>
        <taxon>Fungi</taxon>
        <taxon>Dikarya</taxon>
        <taxon>Ascomycota</taxon>
        <taxon>Pezizomycotina</taxon>
        <taxon>Sordariomycetes</taxon>
        <taxon>Hypocreomycetidae</taxon>
        <taxon>Hypocreales</taxon>
        <taxon>Hypocreaceae</taxon>
        <taxon>Trichoderma</taxon>
    </lineage>
</organism>
<proteinExistence type="predicted"/>
<dbReference type="PROSITE" id="PS50297">
    <property type="entry name" value="ANK_REP_REGION"/>
    <property type="match status" value="2"/>
</dbReference>
<dbReference type="Pfam" id="PF17100">
    <property type="entry name" value="NACHT_N"/>
    <property type="match status" value="1"/>
</dbReference>
<dbReference type="Gene3D" id="3.40.50.300">
    <property type="entry name" value="P-loop containing nucleotide triphosphate hydrolases"/>
    <property type="match status" value="1"/>
</dbReference>
<feature type="compositionally biased region" description="Polar residues" evidence="4">
    <location>
        <begin position="39"/>
        <end position="53"/>
    </location>
</feature>
<dbReference type="InterPro" id="IPR031359">
    <property type="entry name" value="NACHT_N"/>
</dbReference>
<evidence type="ECO:0000256" key="2">
    <source>
        <dbReference type="ARBA" id="ARBA00023043"/>
    </source>
</evidence>
<dbReference type="InterPro" id="IPR027417">
    <property type="entry name" value="P-loop_NTPase"/>
</dbReference>
<dbReference type="SUPFAM" id="SSF48403">
    <property type="entry name" value="Ankyrin repeat"/>
    <property type="match status" value="2"/>
</dbReference>
<keyword evidence="7" id="KW-1185">Reference proteome</keyword>
<keyword evidence="2 3" id="KW-0040">ANK repeat</keyword>
<feature type="domain" description="NACHT" evidence="5">
    <location>
        <begin position="420"/>
        <end position="533"/>
    </location>
</feature>
<feature type="repeat" description="ANK" evidence="3">
    <location>
        <begin position="1206"/>
        <end position="1238"/>
    </location>
</feature>
<dbReference type="PROSITE" id="PS50088">
    <property type="entry name" value="ANK_REPEAT"/>
    <property type="match status" value="5"/>
</dbReference>
<dbReference type="PANTHER" id="PTHR24198">
    <property type="entry name" value="ANKYRIN REPEAT AND PROTEIN KINASE DOMAIN-CONTAINING PROTEIN"/>
    <property type="match status" value="1"/>
</dbReference>
<feature type="repeat" description="ANK" evidence="3">
    <location>
        <begin position="1390"/>
        <end position="1419"/>
    </location>
</feature>
<feature type="repeat" description="ANK" evidence="3">
    <location>
        <begin position="1239"/>
        <end position="1271"/>
    </location>
</feature>
<evidence type="ECO:0000256" key="4">
    <source>
        <dbReference type="SAM" id="MobiDB-lite"/>
    </source>
</evidence>
<protein>
    <submittedName>
        <fullName evidence="6">Ankyrin repeats (3 copies) domain-containing protein</fullName>
    </submittedName>
</protein>
<evidence type="ECO:0000256" key="1">
    <source>
        <dbReference type="ARBA" id="ARBA00022737"/>
    </source>
</evidence>
<dbReference type="GeneID" id="80873243"/>
<dbReference type="InterPro" id="IPR007111">
    <property type="entry name" value="NACHT_NTPase"/>
</dbReference>
<keyword evidence="1" id="KW-0677">Repeat</keyword>
<gene>
    <name evidence="6" type="ORF">T069G_11350</name>
</gene>
<comment type="caution">
    <text evidence="6">The sequence shown here is derived from an EMBL/GenBank/DDBJ whole genome shotgun (WGS) entry which is preliminary data.</text>
</comment>
<dbReference type="GO" id="GO:0005737">
    <property type="term" value="C:cytoplasm"/>
    <property type="evidence" value="ECO:0007669"/>
    <property type="project" value="TreeGrafter"/>
</dbReference>
<dbReference type="Pfam" id="PF12796">
    <property type="entry name" value="Ank_2"/>
    <property type="match status" value="2"/>
</dbReference>